<organism evidence="1 2">
    <name type="scientific">Thalassorhabdus alkalitolerans</name>
    <dbReference type="NCBI Taxonomy" id="2282697"/>
    <lineage>
        <taxon>Bacteria</taxon>
        <taxon>Bacillati</taxon>
        <taxon>Bacillota</taxon>
        <taxon>Bacilli</taxon>
        <taxon>Bacillales</taxon>
        <taxon>Bacillaceae</taxon>
        <taxon>Thalassorhabdus</taxon>
    </lineage>
</organism>
<protein>
    <submittedName>
        <fullName evidence="1">Uncharacterized protein</fullName>
    </submittedName>
</protein>
<dbReference type="RefSeq" id="WP_385943578.1">
    <property type="nucleotide sequence ID" value="NZ_JBHSPG010000009.1"/>
</dbReference>
<reference evidence="2" key="1">
    <citation type="journal article" date="2019" name="Int. J. Syst. Evol. Microbiol.">
        <title>The Global Catalogue of Microorganisms (GCM) 10K type strain sequencing project: providing services to taxonomists for standard genome sequencing and annotation.</title>
        <authorList>
            <consortium name="The Broad Institute Genomics Platform"/>
            <consortium name="The Broad Institute Genome Sequencing Center for Infectious Disease"/>
            <person name="Wu L."/>
            <person name="Ma J."/>
        </authorList>
    </citation>
    <scope>NUCLEOTIDE SEQUENCE [LARGE SCALE GENOMIC DNA]</scope>
    <source>
        <strain evidence="2">CECT 7184</strain>
    </source>
</reference>
<accession>A0ABW0YNC7</accession>
<evidence type="ECO:0000313" key="2">
    <source>
        <dbReference type="Proteomes" id="UP001596142"/>
    </source>
</evidence>
<comment type="caution">
    <text evidence="1">The sequence shown here is derived from an EMBL/GenBank/DDBJ whole genome shotgun (WGS) entry which is preliminary data.</text>
</comment>
<dbReference type="EMBL" id="JBHSOZ010000005">
    <property type="protein sequence ID" value="MFC5713656.1"/>
    <property type="molecule type" value="Genomic_DNA"/>
</dbReference>
<sequence length="75" mass="8559">MRWTTTSVEIEVAVGQHLGSRMFDFHQYSTSQWTCDFSYPESGSTIGSSRTVKIVLSVEEYCHHLKIKSKNKEAS</sequence>
<proteinExistence type="predicted"/>
<gene>
    <name evidence="1" type="ORF">ACFPU1_12755</name>
</gene>
<keyword evidence="2" id="KW-1185">Reference proteome</keyword>
<name>A0ABW0YNC7_9BACI</name>
<dbReference type="Proteomes" id="UP001596142">
    <property type="component" value="Unassembled WGS sequence"/>
</dbReference>
<evidence type="ECO:0000313" key="1">
    <source>
        <dbReference type="EMBL" id="MFC5713656.1"/>
    </source>
</evidence>